<keyword evidence="11" id="KW-1185">Reference proteome</keyword>
<evidence type="ECO:0000256" key="3">
    <source>
        <dbReference type="ARBA" id="ARBA00006047"/>
    </source>
</evidence>
<dbReference type="InterPro" id="IPR035090">
    <property type="entry name" value="Pyridoxal_P_attach_site"/>
</dbReference>
<dbReference type="InterPro" id="IPR011833">
    <property type="entry name" value="Glycg_phsphrylas"/>
</dbReference>
<organism evidence="10 11">
    <name type="scientific">Sporomusa silvacetica DSM 10669</name>
    <dbReference type="NCBI Taxonomy" id="1123289"/>
    <lineage>
        <taxon>Bacteria</taxon>
        <taxon>Bacillati</taxon>
        <taxon>Bacillota</taxon>
        <taxon>Negativicutes</taxon>
        <taxon>Selenomonadales</taxon>
        <taxon>Sporomusaceae</taxon>
        <taxon>Sporomusa</taxon>
    </lineage>
</organism>
<comment type="catalytic activity">
    <reaction evidence="1 9">
        <text>[(1-&gt;4)-alpha-D-glucosyl](n) + phosphate = [(1-&gt;4)-alpha-D-glucosyl](n-1) + alpha-D-glucose 1-phosphate</text>
        <dbReference type="Rhea" id="RHEA:41732"/>
        <dbReference type="Rhea" id="RHEA-COMP:9584"/>
        <dbReference type="Rhea" id="RHEA-COMP:9586"/>
        <dbReference type="ChEBI" id="CHEBI:15444"/>
        <dbReference type="ChEBI" id="CHEBI:43474"/>
        <dbReference type="ChEBI" id="CHEBI:58601"/>
        <dbReference type="EC" id="2.4.1.1"/>
    </reaction>
</comment>
<dbReference type="PANTHER" id="PTHR11468:SF3">
    <property type="entry name" value="GLYCOGEN PHOSPHORYLASE, LIVER FORM"/>
    <property type="match status" value="1"/>
</dbReference>
<evidence type="ECO:0000256" key="7">
    <source>
        <dbReference type="ARBA" id="ARBA00023277"/>
    </source>
</evidence>
<keyword evidence="7 9" id="KW-0119">Carbohydrate metabolism</keyword>
<comment type="cofactor">
    <cofactor evidence="2 9">
        <name>pyridoxal 5'-phosphate</name>
        <dbReference type="ChEBI" id="CHEBI:597326"/>
    </cofactor>
</comment>
<evidence type="ECO:0000256" key="4">
    <source>
        <dbReference type="ARBA" id="ARBA00022676"/>
    </source>
</evidence>
<comment type="function">
    <text evidence="8">Phosphorylase is an important allosteric enzyme in carbohydrate metabolism. Enzymes from different sources differ in their regulatory mechanisms and in their natural substrates. However, all known phosphorylases share catalytic and structural properties.</text>
</comment>
<evidence type="ECO:0000256" key="9">
    <source>
        <dbReference type="RuleBase" id="RU000587"/>
    </source>
</evidence>
<dbReference type="PANTHER" id="PTHR11468">
    <property type="entry name" value="GLYCOGEN PHOSPHORYLASE"/>
    <property type="match status" value="1"/>
</dbReference>
<dbReference type="GO" id="GO:0004645">
    <property type="term" value="F:1,4-alpha-oligoglucan phosphorylase activity"/>
    <property type="evidence" value="ECO:0007669"/>
    <property type="project" value="UniProtKB-EC"/>
</dbReference>
<sequence length="905" mass="103559">MNYAKCYGVGLYLASVGKAISIAIWQVVFGNRRKQVMVKTEERYGKSVVETETALDRISFGNEVGELKSHTEKERFKADFLDRLKSLHGKTLATSSDWEKYSALASVVRDYISKDWIATKQHYTDTSIKQVYYFSIEFLLGRLLGSNLLNLGIKDICLQALDELGVNLAQMEAQEEDAGLGNGGLGRLAACYLDSMASEHIPGHGCGIRYRYGLFEQKIVNGYQQEYPDNWLKNGYPWEYRRPDEAVEVKFGGNIRMQINGKTEYIHENYESVMAIPYDVPVVGYHNHIVNTLRLWSAEVKLQQLVCSGLSRGDCQGTIEYTQTVQNISNILYPDDSSYEGKVLRLKQQYFMVSAGVQSIIRSYKAVNTDIGQLFNHIAIHINDTHPALAIPELMRILMDEERLGWNEAWDITTKTISYTNHTILPEAMEKWPVEMVKTLLPRIFMIINEINERYCRELWGKYPGEWEHIHHMAMIADEQVHMAHLAVVGSHSVNGVAKLHTQILKEQVMADFYHFSPAKFRNITNGVTHRRWFMLSNPSLAALINDKIGPHWIEYPCDMAQLMRYANDAGFQQDVAKIKFQNKLKLIQHIKEKYSVNVDVNSIFDVHVKRIHAYKRQLMNVLHIMDLYNRLKDSPSLDITPRTFIFGGKAAAGYFEAKRTIKLIHALADVVNNDKTIRDKIKVVFMENYNVSLAELIIPAADVSEQIPTASKEACGTGNMKLMMNGAVTIGTLDGANIEIRDVVGDENIIIFGLTAQEVLNYYRHGGYNSWDIYNSDMRIRTVTEQLINGLFPQGREEFKVLYDSLLYHNDRYFMLKDFASYVEAQNLIDSRYKDHKVWSKMCIANIAYSGRFAGDRVFTEYAMDIWGVRPDVSVRCDCSEDEFISFHHTGCKRINQASSMPLQ</sequence>
<proteinExistence type="inferred from homology"/>
<keyword evidence="6 9" id="KW-0663">Pyridoxal phosphate</keyword>
<evidence type="ECO:0000313" key="11">
    <source>
        <dbReference type="Proteomes" id="UP000216752"/>
    </source>
</evidence>
<evidence type="ECO:0000256" key="8">
    <source>
        <dbReference type="ARBA" id="ARBA00025174"/>
    </source>
</evidence>
<dbReference type="PROSITE" id="PS00102">
    <property type="entry name" value="PHOSPHORYLASE"/>
    <property type="match status" value="1"/>
</dbReference>
<evidence type="ECO:0000256" key="5">
    <source>
        <dbReference type="ARBA" id="ARBA00022679"/>
    </source>
</evidence>
<evidence type="ECO:0000256" key="2">
    <source>
        <dbReference type="ARBA" id="ARBA00001933"/>
    </source>
</evidence>
<dbReference type="Gene3D" id="3.40.50.2000">
    <property type="entry name" value="Glycogen Phosphorylase B"/>
    <property type="match status" value="2"/>
</dbReference>
<dbReference type="Pfam" id="PF00343">
    <property type="entry name" value="Phosphorylase"/>
    <property type="match status" value="1"/>
</dbReference>
<dbReference type="InterPro" id="IPR000811">
    <property type="entry name" value="Glyco_trans_35"/>
</dbReference>
<dbReference type="PIRSF" id="PIRSF000460">
    <property type="entry name" value="Pprylas_GlgP"/>
    <property type="match status" value="1"/>
</dbReference>
<dbReference type="EC" id="2.4.1.1" evidence="9"/>
<evidence type="ECO:0000256" key="6">
    <source>
        <dbReference type="ARBA" id="ARBA00022898"/>
    </source>
</evidence>
<keyword evidence="4 9" id="KW-0328">Glycosyltransferase</keyword>
<dbReference type="CDD" id="cd04300">
    <property type="entry name" value="GT35_Glycogen_Phosphorylase"/>
    <property type="match status" value="1"/>
</dbReference>
<dbReference type="EMBL" id="CP155573">
    <property type="protein sequence ID" value="XFO67142.1"/>
    <property type="molecule type" value="Genomic_DNA"/>
</dbReference>
<comment type="similarity">
    <text evidence="3 9">Belongs to the glycogen phosphorylase family.</text>
</comment>
<gene>
    <name evidence="10" type="primary">glgP_2</name>
    <name evidence="10" type="ORF">SPSIL_033310</name>
</gene>
<dbReference type="SUPFAM" id="SSF53756">
    <property type="entry name" value="UDP-Glycosyltransferase/glycogen phosphorylase"/>
    <property type="match status" value="1"/>
</dbReference>
<name>A0ABZ3IN53_9FIRM</name>
<dbReference type="NCBIfam" id="TIGR02093">
    <property type="entry name" value="P_ylase"/>
    <property type="match status" value="1"/>
</dbReference>
<protein>
    <recommendedName>
        <fullName evidence="9">Alpha-1,4 glucan phosphorylase</fullName>
        <ecNumber evidence="9">2.4.1.1</ecNumber>
    </recommendedName>
</protein>
<comment type="function">
    <text evidence="9">Allosteric enzyme that catalyzes the rate-limiting step in glycogen catabolism, the phosphorolytic cleavage of glycogen to produce glucose-1-phosphate, and plays a central role in maintaining cellular and organismal glucose homeostasis.</text>
</comment>
<dbReference type="Proteomes" id="UP000216752">
    <property type="component" value="Chromosome"/>
</dbReference>
<evidence type="ECO:0000256" key="1">
    <source>
        <dbReference type="ARBA" id="ARBA00001275"/>
    </source>
</evidence>
<reference evidence="10" key="1">
    <citation type="submission" date="2024-05" db="EMBL/GenBank/DDBJ databases">
        <title>Isolation and characterization of Sporomusa carbonis sp. nov., a carboxydotrophic hydrogenogen in the genus of Sporomusa isolated from a charcoal burning pile.</title>
        <authorList>
            <person name="Boeer T."/>
            <person name="Rosenbaum F."/>
            <person name="Eysell L."/>
            <person name="Mueller V."/>
            <person name="Daniel R."/>
            <person name="Poehlein A."/>
        </authorList>
    </citation>
    <scope>NUCLEOTIDE SEQUENCE [LARGE SCALE GENOMIC DNA]</scope>
    <source>
        <strain evidence="10">DSM 10669</strain>
    </source>
</reference>
<keyword evidence="5 9" id="KW-0808">Transferase</keyword>
<evidence type="ECO:0000313" key="10">
    <source>
        <dbReference type="EMBL" id="XFO67142.1"/>
    </source>
</evidence>
<accession>A0ABZ3IN53</accession>